<keyword evidence="2" id="KW-0547">Nucleotide-binding</keyword>
<dbReference type="PANTHER" id="PTHR45348">
    <property type="entry name" value="HYPOTHETICAL OXIDOREDUCTASE (EUROFUNG)"/>
    <property type="match status" value="1"/>
</dbReference>
<dbReference type="AlphaFoldDB" id="A0A319ESH2"/>
<dbReference type="SMART" id="SM00829">
    <property type="entry name" value="PKS_ER"/>
    <property type="match status" value="1"/>
</dbReference>
<keyword evidence="7" id="KW-1185">Reference proteome</keyword>
<evidence type="ECO:0000256" key="3">
    <source>
        <dbReference type="ARBA" id="ARBA00022857"/>
    </source>
</evidence>
<dbReference type="InterPro" id="IPR013154">
    <property type="entry name" value="ADH-like_N"/>
</dbReference>
<dbReference type="SUPFAM" id="SSF51735">
    <property type="entry name" value="NAD(P)-binding Rossmann-fold domains"/>
    <property type="match status" value="1"/>
</dbReference>
<protein>
    <submittedName>
        <fullName evidence="6">GroES-like protein</fullName>
    </submittedName>
</protein>
<accession>A0A319ESH2</accession>
<dbReference type="InterPro" id="IPR011032">
    <property type="entry name" value="GroES-like_sf"/>
</dbReference>
<dbReference type="InterPro" id="IPR020843">
    <property type="entry name" value="ER"/>
</dbReference>
<organism evidence="6 7">
    <name type="scientific">Aspergillus sclerotiicarbonarius (strain CBS 121057 / IBT 28362)</name>
    <dbReference type="NCBI Taxonomy" id="1448318"/>
    <lineage>
        <taxon>Eukaryota</taxon>
        <taxon>Fungi</taxon>
        <taxon>Dikarya</taxon>
        <taxon>Ascomycota</taxon>
        <taxon>Pezizomycotina</taxon>
        <taxon>Eurotiomycetes</taxon>
        <taxon>Eurotiomycetidae</taxon>
        <taxon>Eurotiales</taxon>
        <taxon>Aspergillaceae</taxon>
        <taxon>Aspergillus</taxon>
        <taxon>Aspergillus subgen. Circumdati</taxon>
    </lineage>
</organism>
<dbReference type="Gene3D" id="3.90.180.10">
    <property type="entry name" value="Medium-chain alcohol dehydrogenases, catalytic domain"/>
    <property type="match status" value="1"/>
</dbReference>
<evidence type="ECO:0000256" key="2">
    <source>
        <dbReference type="ARBA" id="ARBA00022741"/>
    </source>
</evidence>
<dbReference type="InterPro" id="IPR036291">
    <property type="entry name" value="NAD(P)-bd_dom_sf"/>
</dbReference>
<dbReference type="GO" id="GO:0000166">
    <property type="term" value="F:nucleotide binding"/>
    <property type="evidence" value="ECO:0007669"/>
    <property type="project" value="UniProtKB-KW"/>
</dbReference>
<gene>
    <name evidence="6" type="ORF">BO78DRAFT_361760</name>
</gene>
<evidence type="ECO:0000313" key="6">
    <source>
        <dbReference type="EMBL" id="PYI09958.1"/>
    </source>
</evidence>
<reference evidence="6 7" key="1">
    <citation type="submission" date="2018-02" db="EMBL/GenBank/DDBJ databases">
        <title>The genomes of Aspergillus section Nigri reveals drivers in fungal speciation.</title>
        <authorList>
            <consortium name="DOE Joint Genome Institute"/>
            <person name="Vesth T.C."/>
            <person name="Nybo J."/>
            <person name="Theobald S."/>
            <person name="Brandl J."/>
            <person name="Frisvad J.C."/>
            <person name="Nielsen K.F."/>
            <person name="Lyhne E.K."/>
            <person name="Kogle M.E."/>
            <person name="Kuo A."/>
            <person name="Riley R."/>
            <person name="Clum A."/>
            <person name="Nolan M."/>
            <person name="Lipzen A."/>
            <person name="Salamov A."/>
            <person name="Henrissat B."/>
            <person name="Wiebenga A."/>
            <person name="De vries R.P."/>
            <person name="Grigoriev I.V."/>
            <person name="Mortensen U.H."/>
            <person name="Andersen M.R."/>
            <person name="Baker S.E."/>
        </authorList>
    </citation>
    <scope>NUCLEOTIDE SEQUENCE [LARGE SCALE GENOMIC DNA]</scope>
    <source>
        <strain evidence="6 7">CBS 121057</strain>
    </source>
</reference>
<evidence type="ECO:0000259" key="5">
    <source>
        <dbReference type="SMART" id="SM00829"/>
    </source>
</evidence>
<name>A0A319ESH2_ASPSB</name>
<evidence type="ECO:0000256" key="1">
    <source>
        <dbReference type="ARBA" id="ARBA00008072"/>
    </source>
</evidence>
<dbReference type="SUPFAM" id="SSF50129">
    <property type="entry name" value="GroES-like"/>
    <property type="match status" value="1"/>
</dbReference>
<comment type="similarity">
    <text evidence="1">Belongs to the zinc-containing alcohol dehydrogenase family.</text>
</comment>
<dbReference type="Gene3D" id="3.40.50.720">
    <property type="entry name" value="NAD(P)-binding Rossmann-like Domain"/>
    <property type="match status" value="1"/>
</dbReference>
<feature type="domain" description="Enoyl reductase (ER)" evidence="5">
    <location>
        <begin position="13"/>
        <end position="356"/>
    </location>
</feature>
<keyword evidence="4" id="KW-0560">Oxidoreductase</keyword>
<sequence length="361" mass="38750">MSIPNTQTALKIKAPGQFQVVSSAVPELDPDEILVRVVCIAINPVDGKSADLSPTIGATSGCDFSGEVVKLGSAVSEDSLQVGERVCGCVFGNNPDRPDNGAFAQYVAVPAELVFKIPPGMSYETGATLSVGLSTVGIALYHTWRLPLPSSSSQIPDDSTASGSRTVLVYGGGTATGTLAIQMLRRSGLIPITTCSPRNFSRVQSLGAAAAFDYASPTCGQDIREFTQGTLSFALDCIADLGSMKICYEAIGSDGGQYLSLEPFPLRGHTRRSVRPTWIISLTMFNKPIRWKRPYQRDGKPRDREFAARWFRLAQQILDEGEISLHPHRVSRRGLGSVIGGLEAVHKGEVAGVKLVYYIGR</sequence>
<dbReference type="OrthoDB" id="48317at2759"/>
<dbReference type="VEuPathDB" id="FungiDB:BO78DRAFT_361760"/>
<dbReference type="PANTHER" id="PTHR45348:SF6">
    <property type="entry name" value="TRANS-ENOYL REDUCTASE APDC"/>
    <property type="match status" value="1"/>
</dbReference>
<evidence type="ECO:0000313" key="7">
    <source>
        <dbReference type="Proteomes" id="UP000248423"/>
    </source>
</evidence>
<dbReference type="Proteomes" id="UP000248423">
    <property type="component" value="Unassembled WGS sequence"/>
</dbReference>
<dbReference type="CDD" id="cd08249">
    <property type="entry name" value="enoyl_reductase_like"/>
    <property type="match status" value="1"/>
</dbReference>
<proteinExistence type="inferred from homology"/>
<dbReference type="STRING" id="1448318.A0A319ESH2"/>
<dbReference type="GO" id="GO:0016651">
    <property type="term" value="F:oxidoreductase activity, acting on NAD(P)H"/>
    <property type="evidence" value="ECO:0007669"/>
    <property type="project" value="InterPro"/>
</dbReference>
<keyword evidence="3" id="KW-0521">NADP</keyword>
<dbReference type="EMBL" id="KZ826324">
    <property type="protein sequence ID" value="PYI09958.1"/>
    <property type="molecule type" value="Genomic_DNA"/>
</dbReference>
<evidence type="ECO:0000256" key="4">
    <source>
        <dbReference type="ARBA" id="ARBA00023002"/>
    </source>
</evidence>
<dbReference type="InterPro" id="IPR047122">
    <property type="entry name" value="Trans-enoyl_RdTase-like"/>
</dbReference>
<dbReference type="Pfam" id="PF08240">
    <property type="entry name" value="ADH_N"/>
    <property type="match status" value="1"/>
</dbReference>